<dbReference type="AlphaFoldDB" id="A0A835R1L6"/>
<dbReference type="OrthoDB" id="1750137at2759"/>
<feature type="region of interest" description="Disordered" evidence="1">
    <location>
        <begin position="119"/>
        <end position="145"/>
    </location>
</feature>
<organism evidence="2 3">
    <name type="scientific">Vanilla planifolia</name>
    <name type="common">Vanilla</name>
    <dbReference type="NCBI Taxonomy" id="51239"/>
    <lineage>
        <taxon>Eukaryota</taxon>
        <taxon>Viridiplantae</taxon>
        <taxon>Streptophyta</taxon>
        <taxon>Embryophyta</taxon>
        <taxon>Tracheophyta</taxon>
        <taxon>Spermatophyta</taxon>
        <taxon>Magnoliopsida</taxon>
        <taxon>Liliopsida</taxon>
        <taxon>Asparagales</taxon>
        <taxon>Orchidaceae</taxon>
        <taxon>Vanilloideae</taxon>
        <taxon>Vanilleae</taxon>
        <taxon>Vanilla</taxon>
    </lineage>
</organism>
<evidence type="ECO:0000256" key="1">
    <source>
        <dbReference type="SAM" id="MobiDB-lite"/>
    </source>
</evidence>
<evidence type="ECO:0000313" key="2">
    <source>
        <dbReference type="EMBL" id="KAG0483876.1"/>
    </source>
</evidence>
<evidence type="ECO:0000313" key="3">
    <source>
        <dbReference type="Proteomes" id="UP000639772"/>
    </source>
</evidence>
<gene>
    <name evidence="2" type="ORF">HPP92_011960</name>
</gene>
<comment type="caution">
    <text evidence="2">The sequence shown here is derived from an EMBL/GenBank/DDBJ whole genome shotgun (WGS) entry which is preliminary data.</text>
</comment>
<feature type="compositionally biased region" description="Polar residues" evidence="1">
    <location>
        <begin position="127"/>
        <end position="145"/>
    </location>
</feature>
<reference evidence="2 3" key="1">
    <citation type="journal article" date="2020" name="Nat. Food">
        <title>A phased Vanilla planifolia genome enables genetic improvement of flavour and production.</title>
        <authorList>
            <person name="Hasing T."/>
            <person name="Tang H."/>
            <person name="Brym M."/>
            <person name="Khazi F."/>
            <person name="Huang T."/>
            <person name="Chambers A.H."/>
        </authorList>
    </citation>
    <scope>NUCLEOTIDE SEQUENCE [LARGE SCALE GENOMIC DNA]</scope>
    <source>
        <tissue evidence="2">Leaf</tissue>
    </source>
</reference>
<dbReference type="EMBL" id="JADCNM010000005">
    <property type="protein sequence ID" value="KAG0483876.1"/>
    <property type="molecule type" value="Genomic_DNA"/>
</dbReference>
<sequence>MAASTGKRFPLKQEDPKLCSGFLALAYGPPGWRLFCKDYPFLGVSGFRASPLKAIPRGKVKYPYDDAVTQRLTVRIPRKASESKIPKCVIIAIAYGHTIEECVTLKYYCKLNDKRGHTEDRCKGKNNKTGLSRKSGLTSKPRQKG</sequence>
<name>A0A835R1L6_VANPL</name>
<accession>A0A835R1L6</accession>
<dbReference type="Proteomes" id="UP000639772">
    <property type="component" value="Unassembled WGS sequence"/>
</dbReference>
<proteinExistence type="predicted"/>
<protein>
    <submittedName>
        <fullName evidence="2">Uncharacterized protein</fullName>
    </submittedName>
</protein>